<dbReference type="STRING" id="9646.ENSAMEP00000003058"/>
<evidence type="ECO:0000256" key="8">
    <source>
        <dbReference type="ARBA" id="ARBA00023170"/>
    </source>
</evidence>
<dbReference type="eggNOG" id="ENOG502S884">
    <property type="taxonomic scope" value="Eukaryota"/>
</dbReference>
<feature type="non-terminal residue" evidence="13">
    <location>
        <position position="115"/>
    </location>
</feature>
<organism evidence="13">
    <name type="scientific">Ailuropoda melanoleuca</name>
    <name type="common">Giant panda</name>
    <dbReference type="NCBI Taxonomy" id="9646"/>
    <lineage>
        <taxon>Eukaryota</taxon>
        <taxon>Metazoa</taxon>
        <taxon>Chordata</taxon>
        <taxon>Craniata</taxon>
        <taxon>Vertebrata</taxon>
        <taxon>Euteleostomi</taxon>
        <taxon>Mammalia</taxon>
        <taxon>Eutheria</taxon>
        <taxon>Laurasiatheria</taxon>
        <taxon>Carnivora</taxon>
        <taxon>Caniformia</taxon>
        <taxon>Ursidae</taxon>
        <taxon>Ailuropoda</taxon>
    </lineage>
</organism>
<keyword evidence="7" id="KW-1015">Disulfide bond</keyword>
<evidence type="ECO:0000259" key="12">
    <source>
        <dbReference type="PROSITE" id="PS50835"/>
    </source>
</evidence>
<evidence type="ECO:0000256" key="4">
    <source>
        <dbReference type="ARBA" id="ARBA00022859"/>
    </source>
</evidence>
<dbReference type="InterPro" id="IPR013783">
    <property type="entry name" value="Ig-like_fold"/>
</dbReference>
<keyword evidence="8" id="KW-0675">Receptor</keyword>
<evidence type="ECO:0000256" key="2">
    <source>
        <dbReference type="ARBA" id="ARBA00022475"/>
    </source>
</evidence>
<dbReference type="OMA" id="FCAFMRA"/>
<dbReference type="GO" id="GO:0042101">
    <property type="term" value="C:T cell receptor complex"/>
    <property type="evidence" value="ECO:0007669"/>
    <property type="project" value="UniProtKB-KW"/>
</dbReference>
<dbReference type="Pfam" id="PF07686">
    <property type="entry name" value="V-set"/>
    <property type="match status" value="1"/>
</dbReference>
<dbReference type="HOGENOM" id="CLU_077975_8_1_1"/>
<feature type="chain" id="PRO_5015088436" description="Ig-like domain-containing protein" evidence="11">
    <location>
        <begin position="22"/>
        <end position="115"/>
    </location>
</feature>
<dbReference type="FunFam" id="2.60.40.10:FF:000878">
    <property type="entry name" value="T cell receptor alpha variable 38-1"/>
    <property type="match status" value="1"/>
</dbReference>
<dbReference type="InParanoid" id="D2I841"/>
<dbReference type="SUPFAM" id="SSF48726">
    <property type="entry name" value="Immunoglobulin"/>
    <property type="match status" value="1"/>
</dbReference>
<dbReference type="SMART" id="SM00406">
    <property type="entry name" value="IGv"/>
    <property type="match status" value="1"/>
</dbReference>
<evidence type="ECO:0000256" key="10">
    <source>
        <dbReference type="ARBA" id="ARBA00043266"/>
    </source>
</evidence>
<sequence length="115" mass="13274">MLLLSLPWAVVLSTCLGSSTAQKVTQTQPDMSVWETETVTLHCMYDTSDSNYYLFWYKQPPSGELILIHQEGFKQENARKDCFSVDFQKAKKPFSLRISESWLEDASMYFCALIE</sequence>
<dbReference type="PANTHER" id="PTHR19367:SF47">
    <property type="entry name" value="IG-LIKE DOMAIN-CONTAINING PROTEIN"/>
    <property type="match status" value="1"/>
</dbReference>
<evidence type="ECO:0000256" key="7">
    <source>
        <dbReference type="ARBA" id="ARBA00023157"/>
    </source>
</evidence>
<feature type="signal peptide" evidence="11">
    <location>
        <begin position="1"/>
        <end position="21"/>
    </location>
</feature>
<dbReference type="Gene3D" id="2.60.40.10">
    <property type="entry name" value="Immunoglobulins"/>
    <property type="match status" value="1"/>
</dbReference>
<dbReference type="InterPro" id="IPR036179">
    <property type="entry name" value="Ig-like_dom_sf"/>
</dbReference>
<keyword evidence="6" id="KW-0472">Membrane</keyword>
<protein>
    <recommendedName>
        <fullName evidence="12">Ig-like domain-containing protein</fullName>
    </recommendedName>
</protein>
<evidence type="ECO:0000256" key="11">
    <source>
        <dbReference type="SAM" id="SignalP"/>
    </source>
</evidence>
<evidence type="ECO:0000313" key="13">
    <source>
        <dbReference type="EMBL" id="EFB20083.1"/>
    </source>
</evidence>
<dbReference type="InterPro" id="IPR013106">
    <property type="entry name" value="Ig_V-set"/>
</dbReference>
<dbReference type="InterPro" id="IPR007110">
    <property type="entry name" value="Ig-like_dom"/>
</dbReference>
<dbReference type="InterPro" id="IPR051287">
    <property type="entry name" value="TCR_variable_region"/>
</dbReference>
<keyword evidence="4" id="KW-0391">Immunity</keyword>
<evidence type="ECO:0000256" key="5">
    <source>
        <dbReference type="ARBA" id="ARBA00023130"/>
    </source>
</evidence>
<dbReference type="PROSITE" id="PS50835">
    <property type="entry name" value="IG_LIKE"/>
    <property type="match status" value="1"/>
</dbReference>
<keyword evidence="10" id="KW-1279">T cell receptor</keyword>
<evidence type="ECO:0000256" key="9">
    <source>
        <dbReference type="ARBA" id="ARBA00023319"/>
    </source>
</evidence>
<keyword evidence="3 11" id="KW-0732">Signal</keyword>
<gene>
    <name evidence="13" type="ORF">PANDA_022196</name>
</gene>
<dbReference type="GO" id="GO:0002250">
    <property type="term" value="P:adaptive immune response"/>
    <property type="evidence" value="ECO:0007669"/>
    <property type="project" value="UniProtKB-KW"/>
</dbReference>
<proteinExistence type="predicted"/>
<feature type="domain" description="Ig-like" evidence="12">
    <location>
        <begin position="22"/>
        <end position="115"/>
    </location>
</feature>
<dbReference type="EMBL" id="GL195844">
    <property type="protein sequence ID" value="EFB20083.1"/>
    <property type="molecule type" value="Genomic_DNA"/>
</dbReference>
<dbReference type="AlphaFoldDB" id="D2I841"/>
<keyword evidence="2" id="KW-1003">Cell membrane</keyword>
<evidence type="ECO:0000256" key="3">
    <source>
        <dbReference type="ARBA" id="ARBA00022729"/>
    </source>
</evidence>
<keyword evidence="5" id="KW-1064">Adaptive immunity</keyword>
<dbReference type="PANTHER" id="PTHR19367">
    <property type="entry name" value="T-CELL RECEPTOR ALPHA CHAIN V REGION"/>
    <property type="match status" value="1"/>
</dbReference>
<evidence type="ECO:0000256" key="1">
    <source>
        <dbReference type="ARBA" id="ARBA00004236"/>
    </source>
</evidence>
<comment type="subcellular location">
    <subcellularLocation>
        <location evidence="1">Cell membrane</location>
    </subcellularLocation>
</comment>
<name>D2I841_AILME</name>
<keyword evidence="9" id="KW-0393">Immunoglobulin domain</keyword>
<accession>D2I841</accession>
<reference evidence="13" key="1">
    <citation type="journal article" date="2010" name="Nature">
        <title>The sequence and de novo assembly of the giant panda genome.</title>
        <authorList>
            <person name="Li R."/>
            <person name="Fan W."/>
            <person name="Tian G."/>
            <person name="Zhu H."/>
            <person name="He L."/>
            <person name="Cai J."/>
            <person name="Huang Q."/>
            <person name="Cai Q."/>
            <person name="Li B."/>
            <person name="Bai Y."/>
            <person name="Zhang Z."/>
            <person name="Zhang Y."/>
            <person name="Wang W."/>
            <person name="Li J."/>
            <person name="Wei F."/>
            <person name="Li H."/>
            <person name="Jian M."/>
            <person name="Li J."/>
            <person name="Zhang Z."/>
            <person name="Nielsen R."/>
            <person name="Li D."/>
            <person name="Gu W."/>
            <person name="Yang Z."/>
            <person name="Xuan Z."/>
            <person name="Ryder O.A."/>
            <person name="Leung F.C."/>
            <person name="Zhou Y."/>
            <person name="Cao J."/>
            <person name="Sun X."/>
            <person name="Fu Y."/>
            <person name="Fang X."/>
            <person name="Guo X."/>
            <person name="Wang B."/>
            <person name="Hou R."/>
            <person name="Shen F."/>
            <person name="Mu B."/>
            <person name="Ni P."/>
            <person name="Lin R."/>
            <person name="Qian W."/>
            <person name="Wang G."/>
            <person name="Yu C."/>
            <person name="Nie W."/>
            <person name="Wang J."/>
            <person name="Wu Z."/>
            <person name="Liang H."/>
            <person name="Min J."/>
            <person name="Wu Q."/>
            <person name="Cheng S."/>
            <person name="Ruan J."/>
            <person name="Wang M."/>
            <person name="Shi Z."/>
            <person name="Wen M."/>
            <person name="Liu B."/>
            <person name="Ren X."/>
            <person name="Zheng H."/>
            <person name="Dong D."/>
            <person name="Cook K."/>
            <person name="Shan G."/>
            <person name="Zhang H."/>
            <person name="Kosiol C."/>
            <person name="Xie X."/>
            <person name="Lu Z."/>
            <person name="Zheng H."/>
            <person name="Li Y."/>
            <person name="Steiner C.C."/>
            <person name="Lam T.T."/>
            <person name="Lin S."/>
            <person name="Zhang Q."/>
            <person name="Li G."/>
            <person name="Tian J."/>
            <person name="Gong T."/>
            <person name="Liu H."/>
            <person name="Zhang D."/>
            <person name="Fang L."/>
            <person name="Ye C."/>
            <person name="Zhang J."/>
            <person name="Hu W."/>
            <person name="Xu A."/>
            <person name="Ren Y."/>
            <person name="Zhang G."/>
            <person name="Bruford M.W."/>
            <person name="Li Q."/>
            <person name="Ma L."/>
            <person name="Guo Y."/>
            <person name="An N."/>
            <person name="Hu Y."/>
            <person name="Zheng Y."/>
            <person name="Shi Y."/>
            <person name="Li Z."/>
            <person name="Liu Q."/>
            <person name="Chen Y."/>
            <person name="Zhao J."/>
            <person name="Qu N."/>
            <person name="Zhao S."/>
            <person name="Tian F."/>
            <person name="Wang X."/>
            <person name="Wang H."/>
            <person name="Xu L."/>
            <person name="Liu X."/>
            <person name="Vinar T."/>
            <person name="Wang Y."/>
            <person name="Lam T.W."/>
            <person name="Yiu S.M."/>
            <person name="Liu S."/>
            <person name="Zhang H."/>
            <person name="Li D."/>
            <person name="Huang Y."/>
            <person name="Wang X."/>
            <person name="Yang G."/>
            <person name="Jiang Z."/>
            <person name="Wang J."/>
            <person name="Qin N."/>
            <person name="Li L."/>
            <person name="Li J."/>
            <person name="Bolund L."/>
            <person name="Kristiansen K."/>
            <person name="Wong G.K."/>
            <person name="Olson M."/>
            <person name="Zhang X."/>
            <person name="Li S."/>
            <person name="Yang H."/>
            <person name="Wang J."/>
            <person name="Wang J."/>
        </authorList>
    </citation>
    <scope>NUCLEOTIDE SEQUENCE [LARGE SCALE GENOMIC DNA]</scope>
</reference>
<evidence type="ECO:0000256" key="6">
    <source>
        <dbReference type="ARBA" id="ARBA00023136"/>
    </source>
</evidence>